<evidence type="ECO:0000313" key="2">
    <source>
        <dbReference type="Proteomes" id="UP000605361"/>
    </source>
</evidence>
<protein>
    <submittedName>
        <fullName evidence="1">Uncharacterized protein</fullName>
    </submittedName>
</protein>
<name>A0A931ABC3_9ACTN</name>
<keyword evidence="2" id="KW-1185">Reference proteome</keyword>
<dbReference type="AlphaFoldDB" id="A0A931ABC3"/>
<evidence type="ECO:0000313" key="1">
    <source>
        <dbReference type="EMBL" id="MBF8189691.1"/>
    </source>
</evidence>
<comment type="caution">
    <text evidence="1">The sequence shown here is derived from an EMBL/GenBank/DDBJ whole genome shotgun (WGS) entry which is preliminary data.</text>
</comment>
<sequence>MSELVWDEVRSFFDPDLMGTLPDVWVTDTSAEDWQMVLDLIEAHGWRSEYHEGDVVMPLPRAEQVLSRPVDAECPNLRVWPAPDVLAIFRFLSDDAIDFDVDLRELQGQERPDILCEFITMIGRRLGKPVMMSPEGDWDRDNPVLGFDVEADRVVPLAQPWVD</sequence>
<reference evidence="1" key="1">
    <citation type="submission" date="2020-11" db="EMBL/GenBank/DDBJ databases">
        <title>Whole-genome analyses of Nonomuraea sp. K274.</title>
        <authorList>
            <person name="Veyisoglu A."/>
        </authorList>
    </citation>
    <scope>NUCLEOTIDE SEQUENCE</scope>
    <source>
        <strain evidence="1">K274</strain>
    </source>
</reference>
<organism evidence="1 2">
    <name type="scientific">Nonomuraea cypriaca</name>
    <dbReference type="NCBI Taxonomy" id="1187855"/>
    <lineage>
        <taxon>Bacteria</taxon>
        <taxon>Bacillati</taxon>
        <taxon>Actinomycetota</taxon>
        <taxon>Actinomycetes</taxon>
        <taxon>Streptosporangiales</taxon>
        <taxon>Streptosporangiaceae</taxon>
        <taxon>Nonomuraea</taxon>
    </lineage>
</organism>
<proteinExistence type="predicted"/>
<gene>
    <name evidence="1" type="ORF">ITP53_28955</name>
</gene>
<dbReference type="EMBL" id="JADOGI010000098">
    <property type="protein sequence ID" value="MBF8189691.1"/>
    <property type="molecule type" value="Genomic_DNA"/>
</dbReference>
<dbReference type="Proteomes" id="UP000605361">
    <property type="component" value="Unassembled WGS sequence"/>
</dbReference>
<accession>A0A931ABC3</accession>